<feature type="signal peptide" evidence="1">
    <location>
        <begin position="1"/>
        <end position="20"/>
    </location>
</feature>
<dbReference type="Pfam" id="PF13174">
    <property type="entry name" value="TPR_6"/>
    <property type="match status" value="1"/>
</dbReference>
<dbReference type="eggNOG" id="COG4105">
    <property type="taxonomic scope" value="Bacteria"/>
</dbReference>
<proteinExistence type="predicted"/>
<dbReference type="InterPro" id="IPR011990">
    <property type="entry name" value="TPR-like_helical_dom_sf"/>
</dbReference>
<dbReference type="InterPro" id="IPR019734">
    <property type="entry name" value="TPR_rpt"/>
</dbReference>
<organism evidence="2 3">
    <name type="scientific">Waddlia chondrophila (strain ATCC VR-1470 / WSU 86-1044)</name>
    <dbReference type="NCBI Taxonomy" id="716544"/>
    <lineage>
        <taxon>Bacteria</taxon>
        <taxon>Pseudomonadati</taxon>
        <taxon>Chlamydiota</taxon>
        <taxon>Chlamydiia</taxon>
        <taxon>Parachlamydiales</taxon>
        <taxon>Waddliaceae</taxon>
        <taxon>Waddlia</taxon>
    </lineage>
</organism>
<evidence type="ECO:0000313" key="3">
    <source>
        <dbReference type="Proteomes" id="UP000001505"/>
    </source>
</evidence>
<evidence type="ECO:0008006" key="4">
    <source>
        <dbReference type="Google" id="ProtNLM"/>
    </source>
</evidence>
<gene>
    <name evidence="2" type="ordered locus">wcw_1522</name>
</gene>
<dbReference type="SUPFAM" id="SSF48452">
    <property type="entry name" value="TPR-like"/>
    <property type="match status" value="1"/>
</dbReference>
<dbReference type="KEGG" id="wch:wcw_1522"/>
<dbReference type="AlphaFoldDB" id="D6YS26"/>
<keyword evidence="3" id="KW-1185">Reference proteome</keyword>
<dbReference type="OrthoDB" id="20794at2"/>
<dbReference type="STRING" id="716544.wcw_1522"/>
<accession>D6YS26</accession>
<sequence>MRIPFLTLLLLCMLVGQANAAFIYHDGELTRKEDTPYLSAADHFELGMNAFHHGDMTLAVKHLHIVSHNFPNTSYGQDAFFYLGMSYYKLCEFDLANCAFNGYLSSQSNPRFFHEAVEYKFTIAEQFRKGARRHYRGSRFFPKWANGQDLALEIYDEVIASMPGDELTIHALYSKACLLWHMGEFRDSVSAFQTIIRRFPKNELAPDSYMRIMKVYIDQAKREKQNPDLIAFAQMNLKRFEADFPRDAGLDVARADYLRLKEMYASALYEIAVFYERISQPRAAVIYYQKASLEFPETVIAGRSRSRLSSLCPAALIEAPHSGKEEKEGMEEFPDLMEEIEFVSDSI</sequence>
<dbReference type="HOGENOM" id="CLU_068691_0_0_0"/>
<feature type="chain" id="PRO_5003091368" description="Outer membrane lipoprotein BamD-like domain-containing protein" evidence="1">
    <location>
        <begin position="21"/>
        <end position="347"/>
    </location>
</feature>
<name>D6YS26_WADCW</name>
<dbReference type="RefSeq" id="WP_013182579.1">
    <property type="nucleotide sequence ID" value="NC_014225.1"/>
</dbReference>
<protein>
    <recommendedName>
        <fullName evidence="4">Outer membrane lipoprotein BamD-like domain-containing protein</fullName>
    </recommendedName>
</protein>
<keyword evidence="1" id="KW-0732">Signal</keyword>
<dbReference type="Proteomes" id="UP000001505">
    <property type="component" value="Chromosome"/>
</dbReference>
<reference evidence="2 3" key="1">
    <citation type="journal article" date="2010" name="PLoS ONE">
        <title>The Waddlia genome: a window into chlamydial biology.</title>
        <authorList>
            <person name="Bertelli C."/>
            <person name="Collyn F."/>
            <person name="Croxatto A."/>
            <person name="Ruckert C."/>
            <person name="Polkinghorne A."/>
            <person name="Kebbi-Beghdadi C."/>
            <person name="Goesmann A."/>
            <person name="Vaughan L."/>
            <person name="Greub G."/>
        </authorList>
    </citation>
    <scope>NUCLEOTIDE SEQUENCE [LARGE SCALE GENOMIC DNA]</scope>
    <source>
        <strain evidence="3">ATCC VR-1470 / WSU 86-1044</strain>
    </source>
</reference>
<evidence type="ECO:0000256" key="1">
    <source>
        <dbReference type="SAM" id="SignalP"/>
    </source>
</evidence>
<dbReference type="Gene3D" id="1.25.40.10">
    <property type="entry name" value="Tetratricopeptide repeat domain"/>
    <property type="match status" value="2"/>
</dbReference>
<dbReference type="SMART" id="SM00028">
    <property type="entry name" value="TPR"/>
    <property type="match status" value="3"/>
</dbReference>
<evidence type="ECO:0000313" key="2">
    <source>
        <dbReference type="EMBL" id="ADI38871.1"/>
    </source>
</evidence>
<dbReference type="EMBL" id="CP001928">
    <property type="protein sequence ID" value="ADI38871.1"/>
    <property type="molecule type" value="Genomic_DNA"/>
</dbReference>